<dbReference type="PANTHER" id="PTHR30619">
    <property type="entry name" value="DNA INTERNALIZATION/COMPETENCE PROTEIN COMEC/REC2"/>
    <property type="match status" value="1"/>
</dbReference>
<dbReference type="SUPFAM" id="SSF74853">
    <property type="entry name" value="Lamin A/C globular tail domain"/>
    <property type="match status" value="1"/>
</dbReference>
<dbReference type="Gene3D" id="2.60.40.1260">
    <property type="entry name" value="Lamin Tail domain"/>
    <property type="match status" value="1"/>
</dbReference>
<feature type="region of interest" description="Disordered" evidence="1">
    <location>
        <begin position="334"/>
        <end position="379"/>
    </location>
</feature>
<keyword evidence="2" id="KW-1133">Transmembrane helix</keyword>
<dbReference type="AlphaFoldDB" id="A0A0E3SDL2"/>
<dbReference type="InterPro" id="IPR036866">
    <property type="entry name" value="RibonucZ/Hydroxyglut_hydro"/>
</dbReference>
<dbReference type="STRING" id="1434110.MSHOH_2433"/>
<name>A0A0E3SDL2_9EURY</name>
<gene>
    <name evidence="4" type="ORF">MSHOH_2433</name>
</gene>
<feature type="domain" description="LTD" evidence="3">
    <location>
        <begin position="370"/>
        <end position="478"/>
    </location>
</feature>
<dbReference type="Proteomes" id="UP000033101">
    <property type="component" value="Chromosome"/>
</dbReference>
<dbReference type="EMBL" id="CP009516">
    <property type="protein sequence ID" value="AKB78916.1"/>
    <property type="molecule type" value="Genomic_DNA"/>
</dbReference>
<dbReference type="SUPFAM" id="SSF56281">
    <property type="entry name" value="Metallo-hydrolase/oxidoreductase"/>
    <property type="match status" value="1"/>
</dbReference>
<dbReference type="PATRIC" id="fig|1434110.4.peg.3125"/>
<keyword evidence="2" id="KW-0812">Transmembrane</keyword>
<feature type="compositionally biased region" description="Acidic residues" evidence="1">
    <location>
        <begin position="350"/>
        <end position="359"/>
    </location>
</feature>
<dbReference type="CDD" id="cd07731">
    <property type="entry name" value="ComA-like_MBL-fold"/>
    <property type="match status" value="1"/>
</dbReference>
<sequence length="478" mass="51409">MGKAGKTSGSSSLRWIFGFIFVVIIIAGINAGIKDDQVAEEPEQAAQQTGETDLAEAQVQADSPAAGENPADENLTVHFLDVGQGDSILLKYNGKTMLVDAGERDQGSEVSAYLYEQDVSGIDYVIATHPHSDHIGGMEDVLNGFQVEHFIDSGFPHTSKTYENMLTTIDEKNIPFEIIKTGEEIEFDPAVEIEVLNPGSEYSDDLNENSVVLKVSYGEVSFLLMGDAGLGTEEKLMGTGYDLNSDILKVGHHASRSGSGEAFISAVSPEVSVIEVGAGNDYGHPHAEVLERLQKASRVYRTDLDSSIVVTTDGSAYTVTTQKTGYGEEVVKAGTSVNGTDSSSASITAEETEPEEMESENVKLEETESEASEITSSAEPEVYVSDLNLQEEWVEITNEGSSSVSLVGWKIEDEGSKHTYVFPSCTLDSQATVTLYTGEGTNTATELYWGSGSPIWNNDGDTAYLYDESGNLVASLER</sequence>
<dbReference type="Pfam" id="PF00932">
    <property type="entry name" value="LTD"/>
    <property type="match status" value="1"/>
</dbReference>
<dbReference type="Pfam" id="PF00753">
    <property type="entry name" value="Lactamase_B"/>
    <property type="match status" value="1"/>
</dbReference>
<evidence type="ECO:0000256" key="1">
    <source>
        <dbReference type="SAM" id="MobiDB-lite"/>
    </source>
</evidence>
<organism evidence="4 5">
    <name type="scientific">Methanosarcina horonobensis HB-1 = JCM 15518</name>
    <dbReference type="NCBI Taxonomy" id="1434110"/>
    <lineage>
        <taxon>Archaea</taxon>
        <taxon>Methanobacteriati</taxon>
        <taxon>Methanobacteriota</taxon>
        <taxon>Stenosarchaea group</taxon>
        <taxon>Methanomicrobia</taxon>
        <taxon>Methanosarcinales</taxon>
        <taxon>Methanosarcinaceae</taxon>
        <taxon>Methanosarcina</taxon>
    </lineage>
</organism>
<dbReference type="InterPro" id="IPR052159">
    <property type="entry name" value="Competence_DNA_uptake"/>
</dbReference>
<dbReference type="KEGG" id="mhor:MSHOH_2433"/>
<dbReference type="SMART" id="SM00849">
    <property type="entry name" value="Lactamase_B"/>
    <property type="match status" value="1"/>
</dbReference>
<dbReference type="Gene3D" id="3.60.15.10">
    <property type="entry name" value="Ribonuclease Z/Hydroxyacylglutathione hydrolase-like"/>
    <property type="match status" value="1"/>
</dbReference>
<accession>A0A0E3SDL2</accession>
<dbReference type="InterPro" id="IPR035681">
    <property type="entry name" value="ComA-like_MBL"/>
</dbReference>
<keyword evidence="5" id="KW-1185">Reference proteome</keyword>
<dbReference type="InterPro" id="IPR001279">
    <property type="entry name" value="Metallo-B-lactamas"/>
</dbReference>
<dbReference type="HOGENOM" id="CLU_010363_0_1_2"/>
<evidence type="ECO:0000313" key="5">
    <source>
        <dbReference type="Proteomes" id="UP000033101"/>
    </source>
</evidence>
<dbReference type="OrthoDB" id="3327at2157"/>
<dbReference type="PANTHER" id="PTHR30619:SF7">
    <property type="entry name" value="BETA-LACTAMASE DOMAIN PROTEIN"/>
    <property type="match status" value="1"/>
</dbReference>
<feature type="transmembrane region" description="Helical" evidence="2">
    <location>
        <begin position="12"/>
        <end position="33"/>
    </location>
</feature>
<reference evidence="4 5" key="1">
    <citation type="submission" date="2014-07" db="EMBL/GenBank/DDBJ databases">
        <title>Methanogenic archaea and the global carbon cycle.</title>
        <authorList>
            <person name="Henriksen J.R."/>
            <person name="Luke J."/>
            <person name="Reinhart S."/>
            <person name="Benedict M.N."/>
            <person name="Youngblut N.D."/>
            <person name="Metcalf M.E."/>
            <person name="Whitaker R.J."/>
            <person name="Metcalf W.W."/>
        </authorList>
    </citation>
    <scope>NUCLEOTIDE SEQUENCE [LARGE SCALE GENOMIC DNA]</scope>
    <source>
        <strain evidence="4 5">HB-1</strain>
    </source>
</reference>
<dbReference type="InterPro" id="IPR036415">
    <property type="entry name" value="Lamin_tail_dom_sf"/>
</dbReference>
<dbReference type="PROSITE" id="PS51841">
    <property type="entry name" value="LTD"/>
    <property type="match status" value="1"/>
</dbReference>
<evidence type="ECO:0000256" key="2">
    <source>
        <dbReference type="SAM" id="Phobius"/>
    </source>
</evidence>
<proteinExistence type="predicted"/>
<protein>
    <submittedName>
        <fullName evidence="4">Competence-like protein</fullName>
    </submittedName>
</protein>
<keyword evidence="2" id="KW-0472">Membrane</keyword>
<evidence type="ECO:0000313" key="4">
    <source>
        <dbReference type="EMBL" id="AKB78916.1"/>
    </source>
</evidence>
<dbReference type="InterPro" id="IPR001322">
    <property type="entry name" value="Lamin_tail_dom"/>
</dbReference>
<evidence type="ECO:0000259" key="3">
    <source>
        <dbReference type="PROSITE" id="PS51841"/>
    </source>
</evidence>